<evidence type="ECO:0000313" key="4">
    <source>
        <dbReference type="EMBL" id="GGX82825.1"/>
    </source>
</evidence>
<dbReference type="Gene3D" id="3.40.50.300">
    <property type="entry name" value="P-loop containing nucleotide triphosphate hydrolases"/>
    <property type="match status" value="1"/>
</dbReference>
<keyword evidence="2" id="KW-0067">ATP-binding</keyword>
<dbReference type="SUPFAM" id="SSF46894">
    <property type="entry name" value="C-terminal effector domain of the bipartite response regulators"/>
    <property type="match status" value="1"/>
</dbReference>
<comment type="caution">
    <text evidence="4">The sequence shown here is derived from an EMBL/GenBank/DDBJ whole genome shotgun (WGS) entry which is preliminary data.</text>
</comment>
<dbReference type="Pfam" id="PF13191">
    <property type="entry name" value="AAA_16"/>
    <property type="match status" value="1"/>
</dbReference>
<name>A0A918NNF0_9ACTN</name>
<evidence type="ECO:0000259" key="3">
    <source>
        <dbReference type="PROSITE" id="PS50043"/>
    </source>
</evidence>
<evidence type="ECO:0000256" key="1">
    <source>
        <dbReference type="ARBA" id="ARBA00022741"/>
    </source>
</evidence>
<dbReference type="PANTHER" id="PTHR16305:SF35">
    <property type="entry name" value="TRANSCRIPTIONAL ACTIVATOR DOMAIN"/>
    <property type="match status" value="1"/>
</dbReference>
<dbReference type="GO" id="GO:0005524">
    <property type="term" value="F:ATP binding"/>
    <property type="evidence" value="ECO:0007669"/>
    <property type="project" value="UniProtKB-KW"/>
</dbReference>
<accession>A0A918NNF0</accession>
<keyword evidence="1" id="KW-0547">Nucleotide-binding</keyword>
<dbReference type="PANTHER" id="PTHR16305">
    <property type="entry name" value="TESTICULAR SOLUBLE ADENYLYL CYCLASE"/>
    <property type="match status" value="1"/>
</dbReference>
<proteinExistence type="predicted"/>
<reference evidence="4" key="1">
    <citation type="journal article" date="2014" name="Int. J. Syst. Evol. Microbiol.">
        <title>Complete genome sequence of Corynebacterium casei LMG S-19264T (=DSM 44701T), isolated from a smear-ripened cheese.</title>
        <authorList>
            <consortium name="US DOE Joint Genome Institute (JGI-PGF)"/>
            <person name="Walter F."/>
            <person name="Albersmeier A."/>
            <person name="Kalinowski J."/>
            <person name="Ruckert C."/>
        </authorList>
    </citation>
    <scope>NUCLEOTIDE SEQUENCE</scope>
    <source>
        <strain evidence="4">JCM 4956</strain>
    </source>
</reference>
<dbReference type="GO" id="GO:0004016">
    <property type="term" value="F:adenylate cyclase activity"/>
    <property type="evidence" value="ECO:0007669"/>
    <property type="project" value="TreeGrafter"/>
</dbReference>
<dbReference type="PROSITE" id="PS50043">
    <property type="entry name" value="HTH_LUXR_2"/>
    <property type="match status" value="1"/>
</dbReference>
<dbReference type="EMBL" id="BMWD01000024">
    <property type="protein sequence ID" value="GGX82825.1"/>
    <property type="molecule type" value="Genomic_DNA"/>
</dbReference>
<dbReference type="InterPro" id="IPR000792">
    <property type="entry name" value="Tscrpt_reg_LuxR_C"/>
</dbReference>
<evidence type="ECO:0000256" key="2">
    <source>
        <dbReference type="ARBA" id="ARBA00022840"/>
    </source>
</evidence>
<dbReference type="AlphaFoldDB" id="A0A918NNF0"/>
<dbReference type="PRINTS" id="PR00038">
    <property type="entry name" value="HTHLUXR"/>
</dbReference>
<dbReference type="SMART" id="SM00421">
    <property type="entry name" value="HTH_LUXR"/>
    <property type="match status" value="1"/>
</dbReference>
<dbReference type="Gene3D" id="1.10.10.10">
    <property type="entry name" value="Winged helix-like DNA-binding domain superfamily/Winged helix DNA-binding domain"/>
    <property type="match status" value="1"/>
</dbReference>
<dbReference type="GO" id="GO:0006355">
    <property type="term" value="P:regulation of DNA-templated transcription"/>
    <property type="evidence" value="ECO:0007669"/>
    <property type="project" value="InterPro"/>
</dbReference>
<evidence type="ECO:0000313" key="5">
    <source>
        <dbReference type="Proteomes" id="UP000645555"/>
    </source>
</evidence>
<dbReference type="CDD" id="cd06170">
    <property type="entry name" value="LuxR_C_like"/>
    <property type="match status" value="1"/>
</dbReference>
<sequence length="925" mass="99476">MGDFGARSQIQLLGRSSQLALLDQVLDEVREGKSEVLVLRGEAGIGKTALLDSAVARADGFRIAAVSGIESEMGLPFASLQQFCAPMLGRIQRLPEPQREALSVAFGLQAGAQPNRFLVGLAVLGLLADTAEDQPLLCLVDDAQWLDDESMHVLAFVARRLLAEPVALIFALRESTGRQLTGLPGLVVDGLTEPDACALLALAVRVPFDPLVRDRIVAEARGNPMALLHLPNALTPAELAGGFWLPGSHPLESYIEESFHQQFRVLPQSSRQLLLTAAAEPTGDINLLYRAATLQDITAEAAAPAEAAGLVEFGIRVKFHHPLVRSAIYRKATALERRTAHRALARATDSLRDPDRRAWHRAHAAARPDESVASDLERSADRVRSRGGIAAAASFLRRAAELTPDPSLRAPRALAAAQTEIEAGGAEQAYSMLAVAEACPLDPLQQARLERLRARLVFVRVRGAEAPRLLLEAAERLAPLDTDLARDTLLEALGAAVFAGRLSEGPIQRKIAEEARAGRPARMVRTVDVLLDGIATLVIDGFAAGADALKYALDAVREQMKSGVTKDKRWLWLACPVAPGPLAPELWDDEAWHELGIGAVRIAREAGALAVLPIALNYQACFHVYAGEFSTAADLIDEATAISEATGSLPISHTSLLLSAWRDEETKALETIERGIKEGSARGEGRALGLAEYATAVLCNGLGHHEEALAAATCACEYEDFGFFGWALVELIEAAARSGHRDAAAAALERLTERTRASGTAWALGTEACCRALLSDGADAEDLHRKAIAHLERSEIAIHLARARLLYGEWLRRENRRQESRGQLGFAYETFSAMGAASFAERALRELTATGATARKRTVGSDVELTGQEAQIARMAADGHTNGEIAEQLFISPRTVEWHLGNVFAKLGVKSRRHLQGALPARGAK</sequence>
<protein>
    <submittedName>
        <fullName evidence="4">Transcriptional regulator, LuxR family protein</fullName>
    </submittedName>
</protein>
<dbReference type="GO" id="GO:0005737">
    <property type="term" value="C:cytoplasm"/>
    <property type="evidence" value="ECO:0007669"/>
    <property type="project" value="TreeGrafter"/>
</dbReference>
<dbReference type="InterPro" id="IPR041664">
    <property type="entry name" value="AAA_16"/>
</dbReference>
<gene>
    <name evidence="4" type="ORF">GCM10010515_58050</name>
</gene>
<dbReference type="InterPro" id="IPR016032">
    <property type="entry name" value="Sig_transdc_resp-reg_C-effctor"/>
</dbReference>
<keyword evidence="5" id="KW-1185">Reference proteome</keyword>
<dbReference type="SUPFAM" id="SSF48452">
    <property type="entry name" value="TPR-like"/>
    <property type="match status" value="1"/>
</dbReference>
<dbReference type="Pfam" id="PF00196">
    <property type="entry name" value="GerE"/>
    <property type="match status" value="1"/>
</dbReference>
<organism evidence="4 5">
    <name type="scientific">Streptomyces fructofermentans</name>
    <dbReference type="NCBI Taxonomy" id="152141"/>
    <lineage>
        <taxon>Bacteria</taxon>
        <taxon>Bacillati</taxon>
        <taxon>Actinomycetota</taxon>
        <taxon>Actinomycetes</taxon>
        <taxon>Kitasatosporales</taxon>
        <taxon>Streptomycetaceae</taxon>
        <taxon>Streptomyces</taxon>
    </lineage>
</organism>
<dbReference type="PROSITE" id="PS00622">
    <property type="entry name" value="HTH_LUXR_1"/>
    <property type="match status" value="1"/>
</dbReference>
<dbReference type="InterPro" id="IPR011990">
    <property type="entry name" value="TPR-like_helical_dom_sf"/>
</dbReference>
<reference evidence="4" key="2">
    <citation type="submission" date="2020-09" db="EMBL/GenBank/DDBJ databases">
        <authorList>
            <person name="Sun Q."/>
            <person name="Ohkuma M."/>
        </authorList>
    </citation>
    <scope>NUCLEOTIDE SEQUENCE</scope>
    <source>
        <strain evidence="4">JCM 4956</strain>
    </source>
</reference>
<dbReference type="SUPFAM" id="SSF52540">
    <property type="entry name" value="P-loop containing nucleoside triphosphate hydrolases"/>
    <property type="match status" value="1"/>
</dbReference>
<dbReference type="GO" id="GO:0003677">
    <property type="term" value="F:DNA binding"/>
    <property type="evidence" value="ECO:0007669"/>
    <property type="project" value="InterPro"/>
</dbReference>
<dbReference type="InterPro" id="IPR027417">
    <property type="entry name" value="P-loop_NTPase"/>
</dbReference>
<dbReference type="Proteomes" id="UP000645555">
    <property type="component" value="Unassembled WGS sequence"/>
</dbReference>
<dbReference type="InterPro" id="IPR036388">
    <property type="entry name" value="WH-like_DNA-bd_sf"/>
</dbReference>
<dbReference type="RefSeq" id="WP_190038548.1">
    <property type="nucleotide sequence ID" value="NZ_BMWD01000024.1"/>
</dbReference>
<feature type="domain" description="HTH luxR-type" evidence="3">
    <location>
        <begin position="858"/>
        <end position="923"/>
    </location>
</feature>